<protein>
    <submittedName>
        <fullName evidence="2">Uncharacterized protein</fullName>
    </submittedName>
</protein>
<dbReference type="AlphaFoldDB" id="A0A832G0H1"/>
<proteinExistence type="predicted"/>
<comment type="caution">
    <text evidence="2">The sequence shown here is derived from an EMBL/GenBank/DDBJ whole genome shotgun (WGS) entry which is preliminary data.</text>
</comment>
<dbReference type="EMBL" id="DSVI01000004">
    <property type="protein sequence ID" value="HGT47019.1"/>
    <property type="molecule type" value="Genomic_DNA"/>
</dbReference>
<feature type="transmembrane region" description="Helical" evidence="1">
    <location>
        <begin position="63"/>
        <end position="85"/>
    </location>
</feature>
<evidence type="ECO:0000313" key="2">
    <source>
        <dbReference type="EMBL" id="HGT47019.1"/>
    </source>
</evidence>
<reference evidence="2" key="1">
    <citation type="journal article" date="2020" name="mSystems">
        <title>Genome- and Community-Level Interaction Insights into Carbon Utilization and Element Cycling Functions of Hydrothermarchaeota in Hydrothermal Sediment.</title>
        <authorList>
            <person name="Zhou Z."/>
            <person name="Liu Y."/>
            <person name="Xu W."/>
            <person name="Pan J."/>
            <person name="Luo Z.H."/>
            <person name="Li M."/>
        </authorList>
    </citation>
    <scope>NUCLEOTIDE SEQUENCE [LARGE SCALE GENOMIC DNA]</scope>
    <source>
        <strain evidence="2">SpSt-500</strain>
    </source>
</reference>
<gene>
    <name evidence="2" type="ORF">ENS56_03190</name>
</gene>
<organism evidence="2">
    <name type="scientific">Ignavibacterium album</name>
    <dbReference type="NCBI Taxonomy" id="591197"/>
    <lineage>
        <taxon>Bacteria</taxon>
        <taxon>Pseudomonadati</taxon>
        <taxon>Ignavibacteriota</taxon>
        <taxon>Ignavibacteria</taxon>
        <taxon>Ignavibacteriales</taxon>
        <taxon>Ignavibacteriaceae</taxon>
        <taxon>Ignavibacterium</taxon>
    </lineage>
</organism>
<keyword evidence="1" id="KW-0472">Membrane</keyword>
<keyword evidence="1" id="KW-0812">Transmembrane</keyword>
<name>A0A832G0H1_9BACT</name>
<sequence>MKNLTLISKIFLTIALASGALWLGSYTTKLFALYNLFELDQSNLLILKSDLTNVDLKPVLFELLPVLSLSLVSYIVFLAFSIMFLLFSKISLKNNGWLFISLMIVIICLPFEIVLSLKDFKIINMILNNSDNVNEMIEIIKSRITIFSSFPIVSLILHYSIFFLFVFKPLTKKN</sequence>
<feature type="transmembrane region" description="Helical" evidence="1">
    <location>
        <begin position="97"/>
        <end position="117"/>
    </location>
</feature>
<feature type="transmembrane region" description="Helical" evidence="1">
    <location>
        <begin position="144"/>
        <end position="167"/>
    </location>
</feature>
<evidence type="ECO:0000256" key="1">
    <source>
        <dbReference type="SAM" id="Phobius"/>
    </source>
</evidence>
<keyword evidence="1" id="KW-1133">Transmembrane helix</keyword>
<accession>A0A832G0H1</accession>